<dbReference type="PANTHER" id="PTHR13847">
    <property type="entry name" value="SARCOSINE DEHYDROGENASE-RELATED"/>
    <property type="match status" value="1"/>
</dbReference>
<name>A0ABW2Q874_9MICO</name>
<organism evidence="2 3">
    <name type="scientific">Georgenia alba</name>
    <dbReference type="NCBI Taxonomy" id="2233858"/>
    <lineage>
        <taxon>Bacteria</taxon>
        <taxon>Bacillati</taxon>
        <taxon>Actinomycetota</taxon>
        <taxon>Actinomycetes</taxon>
        <taxon>Micrococcales</taxon>
        <taxon>Bogoriellaceae</taxon>
        <taxon>Georgenia</taxon>
    </lineage>
</organism>
<dbReference type="Gene3D" id="3.30.9.10">
    <property type="entry name" value="D-Amino Acid Oxidase, subunit A, domain 2"/>
    <property type="match status" value="1"/>
</dbReference>
<evidence type="ECO:0000259" key="1">
    <source>
        <dbReference type="Pfam" id="PF01266"/>
    </source>
</evidence>
<dbReference type="SUPFAM" id="SSF51905">
    <property type="entry name" value="FAD/NAD(P)-binding domain"/>
    <property type="match status" value="1"/>
</dbReference>
<dbReference type="EC" id="1.-.-.-" evidence="2"/>
<evidence type="ECO:0000313" key="3">
    <source>
        <dbReference type="Proteomes" id="UP001596455"/>
    </source>
</evidence>
<keyword evidence="3" id="KW-1185">Reference proteome</keyword>
<proteinExistence type="predicted"/>
<sequence>MRHRFIIVGAGIYGSATAWHLARQGADVLVLEAGEVAGGASGGPGKRGVRGNRRAATELPLMRLAYDLWPRLAEELDADTGYERVGSLNLFEEDQPGMRGGLAALRALAWRQDRLGVPTEALDERQVRELEPGVAPAVRGGLWSPLDGVADHTATTRALAAAARQAGAVVQEHTPVASLIRSGNRVTGVVTRSGETHEADEAVVLLNNSGAAALAATVDGAPLPFWRMVPQALTVRTTGTSPVRHLVGHHNRALSLKTLGPHELMVTGGWRGVWDERAGAGSTVESAIRGNLAEARAVYPDLADATLQTAEASRAETYSADDLPVIDVLPPTTNLLVGSGFSGHGFAIAPAVALLLARWLLTGDRPEPLTGLAYRRFTPVP</sequence>
<reference evidence="3" key="1">
    <citation type="journal article" date="2019" name="Int. J. Syst. Evol. Microbiol.">
        <title>The Global Catalogue of Microorganisms (GCM) 10K type strain sequencing project: providing services to taxonomists for standard genome sequencing and annotation.</title>
        <authorList>
            <consortium name="The Broad Institute Genomics Platform"/>
            <consortium name="The Broad Institute Genome Sequencing Center for Infectious Disease"/>
            <person name="Wu L."/>
            <person name="Ma J."/>
        </authorList>
    </citation>
    <scope>NUCLEOTIDE SEQUENCE [LARGE SCALE GENOMIC DNA]</scope>
    <source>
        <strain evidence="3">JCM 1490</strain>
    </source>
</reference>
<dbReference type="EMBL" id="JBHTCQ010000002">
    <property type="protein sequence ID" value="MFC7405649.1"/>
    <property type="molecule type" value="Genomic_DNA"/>
</dbReference>
<dbReference type="InterPro" id="IPR006076">
    <property type="entry name" value="FAD-dep_OxRdtase"/>
</dbReference>
<dbReference type="InterPro" id="IPR036188">
    <property type="entry name" value="FAD/NAD-bd_sf"/>
</dbReference>
<comment type="caution">
    <text evidence="2">The sequence shown here is derived from an EMBL/GenBank/DDBJ whole genome shotgun (WGS) entry which is preliminary data.</text>
</comment>
<dbReference type="GO" id="GO:0016491">
    <property type="term" value="F:oxidoreductase activity"/>
    <property type="evidence" value="ECO:0007669"/>
    <property type="project" value="UniProtKB-KW"/>
</dbReference>
<dbReference type="Proteomes" id="UP001596455">
    <property type="component" value="Unassembled WGS sequence"/>
</dbReference>
<dbReference type="RefSeq" id="WP_382394279.1">
    <property type="nucleotide sequence ID" value="NZ_JBHTCQ010000002.1"/>
</dbReference>
<dbReference type="Gene3D" id="3.50.50.60">
    <property type="entry name" value="FAD/NAD(P)-binding domain"/>
    <property type="match status" value="1"/>
</dbReference>
<dbReference type="Pfam" id="PF01266">
    <property type="entry name" value="DAO"/>
    <property type="match status" value="1"/>
</dbReference>
<keyword evidence="2" id="KW-0560">Oxidoreductase</keyword>
<feature type="domain" description="FAD dependent oxidoreductase" evidence="1">
    <location>
        <begin position="5"/>
        <end position="359"/>
    </location>
</feature>
<gene>
    <name evidence="2" type="ORF">ACFQQL_11065</name>
</gene>
<accession>A0ABW2Q874</accession>
<protein>
    <submittedName>
        <fullName evidence="2">NAD(P)/FAD-dependent oxidoreductase</fullName>
        <ecNumber evidence="2">1.-.-.-</ecNumber>
    </submittedName>
</protein>
<evidence type="ECO:0000313" key="2">
    <source>
        <dbReference type="EMBL" id="MFC7405649.1"/>
    </source>
</evidence>